<feature type="domain" description="DUF6819" evidence="2">
    <location>
        <begin position="577"/>
        <end position="712"/>
    </location>
</feature>
<dbReference type="GeneID" id="303366721"/>
<dbReference type="Pfam" id="PF16314">
    <property type="entry name" value="DUF4954"/>
    <property type="match status" value="1"/>
</dbReference>
<proteinExistence type="predicted"/>
<protein>
    <recommendedName>
        <fullName evidence="5">DUF4954 domain-containing protein</fullName>
    </recommendedName>
</protein>
<name>A0A1T4LB04_9SPIR</name>
<evidence type="ECO:0000313" key="3">
    <source>
        <dbReference type="EMBL" id="SJZ51677.1"/>
    </source>
</evidence>
<evidence type="ECO:0008006" key="5">
    <source>
        <dbReference type="Google" id="ProtNLM"/>
    </source>
</evidence>
<dbReference type="STRING" id="225004.SAMN02745152_00451"/>
<dbReference type="EMBL" id="FUXC01000002">
    <property type="protein sequence ID" value="SJZ51677.1"/>
    <property type="molecule type" value="Genomic_DNA"/>
</dbReference>
<feature type="domain" description="DUF4954" evidence="1">
    <location>
        <begin position="27"/>
        <end position="472"/>
    </location>
</feature>
<dbReference type="SUPFAM" id="SSF51161">
    <property type="entry name" value="Trimeric LpxA-like enzymes"/>
    <property type="match status" value="1"/>
</dbReference>
<accession>A0A1T4LB04</accession>
<evidence type="ECO:0000259" key="2">
    <source>
        <dbReference type="Pfam" id="PF20683"/>
    </source>
</evidence>
<dbReference type="RefSeq" id="WP_078930211.1">
    <property type="nucleotide sequence ID" value="NZ_FUXC01000002.1"/>
</dbReference>
<dbReference type="InterPro" id="IPR049208">
    <property type="entry name" value="DUF6819"/>
</dbReference>
<evidence type="ECO:0000259" key="1">
    <source>
        <dbReference type="Pfam" id="PF16314"/>
    </source>
</evidence>
<dbReference type="AlphaFoldDB" id="A0A1T4LB04"/>
<dbReference type="Gene3D" id="2.160.10.10">
    <property type="entry name" value="Hexapeptide repeat proteins"/>
    <property type="match status" value="1"/>
</dbReference>
<sequence>MPVITLKEKKTETKIPENLAEILKSKRHLTEQEIAVLKANGNTNSDSLWQNVFVSAKDGEFDANLIRSSEIHGFLILGRLVPSTLKFHDLVLDTGIYSSYVENVVLEDDVVIRNAAYLLNYRIGTRSIIFNVQEMSCTNHSKFGNGILKNGESEKVRIWIGVGNENDGRAILPFEDMIPADAYIWSRYREDSELQKRFVELTEYGQSKELDTFGIVENDAVIKNSTLIKDAKIGAHCYIKGAFKLKNITVLSSEDEPSQIGEGVELVNGILGFGSKVFYQAVAVRFVIGRNCQLKYGARLLNSVLGDNSTVSCCEILNNLIFPFHEQHHNSSFLIASTICGQSNIASGATIGSNHNSRSPDGEMFAGRGFWPGLCSDFKHNSRFASFTLVSKGSYQHELNIKYPFSLVASNGDQKCITIIPAYWFLYNMYAISRNKSKFFKRDKRFVKVQHIETDPLAPDSIQEVVCALSRIIELTGEYLVKKGLEKAVNAKSPEELYNVTKDFLHRNSEVEFTLCDPESQKKYGAEIHKPIRAYKMYRKIIKYFACSVLVDYCALYNTRIDREELKVITTQFPLYTQWLNVGGQIIPQKKIEELFENIKSHKIENWRQVHNFYDKCEKEYLIYRTNYAIYLLERLYSTKVRNFTPEIFNDIISDVTLVSNEMLNAAHSSREKDFIDEFRKITFRNDEEMAAVLGKIEDNEFLTEMKEKTQKFNEALLNLFNID</sequence>
<organism evidence="3 4">
    <name type="scientific">Treponema berlinense</name>
    <dbReference type="NCBI Taxonomy" id="225004"/>
    <lineage>
        <taxon>Bacteria</taxon>
        <taxon>Pseudomonadati</taxon>
        <taxon>Spirochaetota</taxon>
        <taxon>Spirochaetia</taxon>
        <taxon>Spirochaetales</taxon>
        <taxon>Treponemataceae</taxon>
        <taxon>Treponema</taxon>
    </lineage>
</organism>
<reference evidence="3 4" key="1">
    <citation type="submission" date="2017-02" db="EMBL/GenBank/DDBJ databases">
        <authorList>
            <person name="Peterson S.W."/>
        </authorList>
    </citation>
    <scope>NUCLEOTIDE SEQUENCE [LARGE SCALE GENOMIC DNA]</scope>
    <source>
        <strain evidence="3 4">ATCC BAA-909</strain>
    </source>
</reference>
<dbReference type="Proteomes" id="UP000190395">
    <property type="component" value="Unassembled WGS sequence"/>
</dbReference>
<dbReference type="InterPro" id="IPR032533">
    <property type="entry name" value="DUF4954"/>
</dbReference>
<keyword evidence="4" id="KW-1185">Reference proteome</keyword>
<dbReference type="InterPro" id="IPR011004">
    <property type="entry name" value="Trimer_LpxA-like_sf"/>
</dbReference>
<gene>
    <name evidence="3" type="ORF">SAMN02745152_00451</name>
</gene>
<dbReference type="Pfam" id="PF20683">
    <property type="entry name" value="DUF6819"/>
    <property type="match status" value="1"/>
</dbReference>
<dbReference type="OrthoDB" id="9808076at2"/>
<evidence type="ECO:0000313" key="4">
    <source>
        <dbReference type="Proteomes" id="UP000190395"/>
    </source>
</evidence>